<reference evidence="1" key="1">
    <citation type="submission" date="2024-09" db="EMBL/GenBank/DDBJ databases">
        <title>Draft Genome Sequences of Neofusicoccum parvum.</title>
        <authorList>
            <person name="Ashida A."/>
            <person name="Camagna M."/>
            <person name="Tanaka A."/>
            <person name="Takemoto D."/>
        </authorList>
    </citation>
    <scope>NUCLEOTIDE SEQUENCE</scope>
    <source>
        <strain evidence="1">PPO83</strain>
    </source>
</reference>
<name>A0ACB5RRS5_9PEZI</name>
<sequence>MAPKQEVPPAGTQVDRKGQAKWGPILSLPDKDLIGLAREVASKSSSVPKDILKDGSDIKVTAKMKGENNRVFVVQYHETLKICVRVPACGWEGAWTEKDAVALRTEALTMKYIKRHTKCPIGEIVTYDTTFDNAIHAPHIVTLYLEGRPVQDLWFEEDGPLPLEQKRQNILRSMASAVAELRHFAFDKMGALQFCSEEDDNPTVGPCHLLNFGASRTSSFLDFVDGLENEPQTSSEAFLRQRLEEWRKEETEPSEHNPNRSWRETYENLGTFRLFSMLLDELPFPKSGEVERFVLAPPDFDSQNILADEHGNVTALLDWDRTETTPAFVGWCRFPEFLHRDWQTTGHYIWPHWQGIFCSPAEYERYRADYARYMYEVCGGQGDCVYTAKSHLFERITDAVGQDTAQEGMLEFIMAIVVPRINLRMTRRSIGERGLRAREEEALRQGFKRLLSPREIAPTSQASPGGS</sequence>
<organism evidence="1 2">
    <name type="scientific">Neofusicoccum parvum</name>
    <dbReference type="NCBI Taxonomy" id="310453"/>
    <lineage>
        <taxon>Eukaryota</taxon>
        <taxon>Fungi</taxon>
        <taxon>Dikarya</taxon>
        <taxon>Ascomycota</taxon>
        <taxon>Pezizomycotina</taxon>
        <taxon>Dothideomycetes</taxon>
        <taxon>Dothideomycetes incertae sedis</taxon>
        <taxon>Botryosphaeriales</taxon>
        <taxon>Botryosphaeriaceae</taxon>
        <taxon>Neofusicoccum</taxon>
    </lineage>
</organism>
<evidence type="ECO:0000313" key="1">
    <source>
        <dbReference type="EMBL" id="GME23235.1"/>
    </source>
</evidence>
<keyword evidence="1" id="KW-0418">Kinase</keyword>
<protein>
    <submittedName>
        <fullName evidence="1">Serine threonine protein kinase protein</fullName>
    </submittedName>
</protein>
<keyword evidence="2" id="KW-1185">Reference proteome</keyword>
<evidence type="ECO:0000313" key="2">
    <source>
        <dbReference type="Proteomes" id="UP001165186"/>
    </source>
</evidence>
<accession>A0ACB5RRS5</accession>
<gene>
    <name evidence="1" type="primary">g5726</name>
    <name evidence="1" type="ORF">NpPPO83_00005726</name>
</gene>
<dbReference type="EMBL" id="BSXG01000006">
    <property type="protein sequence ID" value="GME23235.1"/>
    <property type="molecule type" value="Genomic_DNA"/>
</dbReference>
<comment type="caution">
    <text evidence="1">The sequence shown here is derived from an EMBL/GenBank/DDBJ whole genome shotgun (WGS) entry which is preliminary data.</text>
</comment>
<proteinExistence type="predicted"/>
<dbReference type="Proteomes" id="UP001165186">
    <property type="component" value="Unassembled WGS sequence"/>
</dbReference>
<keyword evidence="1" id="KW-0808">Transferase</keyword>